<dbReference type="EMBL" id="BQKI01000071">
    <property type="protein sequence ID" value="GJN14420.1"/>
    <property type="molecule type" value="Genomic_DNA"/>
</dbReference>
<evidence type="ECO:0000313" key="2">
    <source>
        <dbReference type="Proteomes" id="UP001054889"/>
    </source>
</evidence>
<evidence type="ECO:0000313" key="1">
    <source>
        <dbReference type="EMBL" id="GJN14420.1"/>
    </source>
</evidence>
<comment type="caution">
    <text evidence="1">The sequence shown here is derived from an EMBL/GenBank/DDBJ whole genome shotgun (WGS) entry which is preliminary data.</text>
</comment>
<keyword evidence="2" id="KW-1185">Reference proteome</keyword>
<dbReference type="AlphaFoldDB" id="A0AAV5DVL1"/>
<gene>
    <name evidence="1" type="primary">gb01243</name>
    <name evidence="1" type="ORF">PR202_gb01243</name>
</gene>
<protein>
    <submittedName>
        <fullName evidence="1">Uncharacterized protein</fullName>
    </submittedName>
</protein>
<dbReference type="Proteomes" id="UP001054889">
    <property type="component" value="Unassembled WGS sequence"/>
</dbReference>
<accession>A0AAV5DVL1</accession>
<sequence length="190" mass="20512">MNGARQGSVFSQKLGLVRVFGCGLSPRRANRARWRALCRAARDVSIHESGAGCGCPPRCRMSRMANAGCCGKPAKRRQLIAAARGVRQPASASQLDPGPLEQPERVWHQDATALCRRHPTSPPVRLDPAPLLTDDQADAAVSQRAAVSSPVTPHRRPLQQLHQLVVPEVSWTLRVLTASAANASFIFSSL</sequence>
<reference evidence="1" key="2">
    <citation type="submission" date="2021-12" db="EMBL/GenBank/DDBJ databases">
        <title>Resequencing data analysis of finger millet.</title>
        <authorList>
            <person name="Hatakeyama M."/>
            <person name="Aluri S."/>
            <person name="Balachadran M.T."/>
            <person name="Sivarajan S.R."/>
            <person name="Poveda L."/>
            <person name="Shimizu-Inatsugi R."/>
            <person name="Schlapbach R."/>
            <person name="Sreeman S.M."/>
            <person name="Shimizu K.K."/>
        </authorList>
    </citation>
    <scope>NUCLEOTIDE SEQUENCE</scope>
</reference>
<name>A0AAV5DVL1_ELECO</name>
<reference evidence="1" key="1">
    <citation type="journal article" date="2018" name="DNA Res.">
        <title>Multiple hybrid de novo genome assembly of finger millet, an orphan allotetraploid crop.</title>
        <authorList>
            <person name="Hatakeyama M."/>
            <person name="Aluri S."/>
            <person name="Balachadran M.T."/>
            <person name="Sivarajan S.R."/>
            <person name="Patrignani A."/>
            <person name="Gruter S."/>
            <person name="Poveda L."/>
            <person name="Shimizu-Inatsugi R."/>
            <person name="Baeten J."/>
            <person name="Francoijs K.J."/>
            <person name="Nataraja K.N."/>
            <person name="Reddy Y.A.N."/>
            <person name="Phadnis S."/>
            <person name="Ravikumar R.L."/>
            <person name="Schlapbach R."/>
            <person name="Sreeman S.M."/>
            <person name="Shimizu K.K."/>
        </authorList>
    </citation>
    <scope>NUCLEOTIDE SEQUENCE</scope>
</reference>
<proteinExistence type="predicted"/>
<organism evidence="1 2">
    <name type="scientific">Eleusine coracana subsp. coracana</name>
    <dbReference type="NCBI Taxonomy" id="191504"/>
    <lineage>
        <taxon>Eukaryota</taxon>
        <taxon>Viridiplantae</taxon>
        <taxon>Streptophyta</taxon>
        <taxon>Embryophyta</taxon>
        <taxon>Tracheophyta</taxon>
        <taxon>Spermatophyta</taxon>
        <taxon>Magnoliopsida</taxon>
        <taxon>Liliopsida</taxon>
        <taxon>Poales</taxon>
        <taxon>Poaceae</taxon>
        <taxon>PACMAD clade</taxon>
        <taxon>Chloridoideae</taxon>
        <taxon>Cynodonteae</taxon>
        <taxon>Eleusininae</taxon>
        <taxon>Eleusine</taxon>
    </lineage>
</organism>